<organism evidence="1 2">
    <name type="scientific">Strongylus vulgaris</name>
    <name type="common">Blood worm</name>
    <dbReference type="NCBI Taxonomy" id="40348"/>
    <lineage>
        <taxon>Eukaryota</taxon>
        <taxon>Metazoa</taxon>
        <taxon>Ecdysozoa</taxon>
        <taxon>Nematoda</taxon>
        <taxon>Chromadorea</taxon>
        <taxon>Rhabditida</taxon>
        <taxon>Rhabditina</taxon>
        <taxon>Rhabditomorpha</taxon>
        <taxon>Strongyloidea</taxon>
        <taxon>Strongylidae</taxon>
        <taxon>Strongylus</taxon>
    </lineage>
</organism>
<reference evidence="1 2" key="1">
    <citation type="submission" date="2018-11" db="EMBL/GenBank/DDBJ databases">
        <authorList>
            <consortium name="Pathogen Informatics"/>
        </authorList>
    </citation>
    <scope>NUCLEOTIDE SEQUENCE [LARGE SCALE GENOMIC DNA]</scope>
</reference>
<protein>
    <submittedName>
        <fullName evidence="1">Uncharacterized protein</fullName>
    </submittedName>
</protein>
<keyword evidence="2" id="KW-1185">Reference proteome</keyword>
<sequence>MSHPVSLEMKARTVFRHDSCPARGLVSIGDGLEATAAGRPRHRSATHVHALSPARPAPYIGRNKRAFRVIH</sequence>
<dbReference type="AlphaFoldDB" id="A0A3P7JAB2"/>
<dbReference type="EMBL" id="UYYB01097990">
    <property type="protein sequence ID" value="VDM76909.1"/>
    <property type="molecule type" value="Genomic_DNA"/>
</dbReference>
<dbReference type="Proteomes" id="UP000270094">
    <property type="component" value="Unassembled WGS sequence"/>
</dbReference>
<name>A0A3P7JAB2_STRVU</name>
<evidence type="ECO:0000313" key="2">
    <source>
        <dbReference type="Proteomes" id="UP000270094"/>
    </source>
</evidence>
<evidence type="ECO:0000313" key="1">
    <source>
        <dbReference type="EMBL" id="VDM76909.1"/>
    </source>
</evidence>
<proteinExistence type="predicted"/>
<gene>
    <name evidence="1" type="ORF">SVUK_LOCUS11907</name>
</gene>
<accession>A0A3P7JAB2</accession>